<dbReference type="EMBL" id="JJMP01000006">
    <property type="protein sequence ID" value="RYC51237.1"/>
    <property type="molecule type" value="Genomic_DNA"/>
</dbReference>
<dbReference type="RefSeq" id="WP_129654294.1">
    <property type="nucleotide sequence ID" value="NZ_ML142910.1"/>
</dbReference>
<dbReference type="SUPFAM" id="SSF53300">
    <property type="entry name" value="vWA-like"/>
    <property type="match status" value="1"/>
</dbReference>
<evidence type="ECO:0008006" key="4">
    <source>
        <dbReference type="Google" id="ProtNLM"/>
    </source>
</evidence>
<feature type="transmembrane region" description="Helical" evidence="1">
    <location>
        <begin position="33"/>
        <end position="54"/>
    </location>
</feature>
<evidence type="ECO:0000256" key="1">
    <source>
        <dbReference type="SAM" id="Phobius"/>
    </source>
</evidence>
<gene>
    <name evidence="2" type="ORF">DN53_13595</name>
</gene>
<evidence type="ECO:0000313" key="2">
    <source>
        <dbReference type="EMBL" id="RYC51237.1"/>
    </source>
</evidence>
<proteinExistence type="predicted"/>
<dbReference type="Proteomes" id="UP000290261">
    <property type="component" value="Unassembled WGS sequence"/>
</dbReference>
<dbReference type="AlphaFoldDB" id="A0A444VKE2"/>
<dbReference type="InterPro" id="IPR036465">
    <property type="entry name" value="vWFA_dom_sf"/>
</dbReference>
<keyword evidence="3" id="KW-1185">Reference proteome</keyword>
<keyword evidence="1" id="KW-0812">Transmembrane</keyword>
<comment type="caution">
    <text evidence="2">The sequence shown here is derived from an EMBL/GenBank/DDBJ whole genome shotgun (WGS) entry which is preliminary data.</text>
</comment>
<dbReference type="SUPFAM" id="SSF52317">
    <property type="entry name" value="Class I glutamine amidotransferase-like"/>
    <property type="match status" value="1"/>
</dbReference>
<feature type="transmembrane region" description="Helical" evidence="1">
    <location>
        <begin position="6"/>
        <end position="26"/>
    </location>
</feature>
<name>A0A444VKE2_9FLAO</name>
<sequence>MEFSTVLLIVLAAVAALSMVLYQYFYRTPKKGSLTIILATLRFFTLFCGLLLLINPKFINRDYFLEKANLILLVDDSSSIQETQSKSSISEITRRLMENPSLQERFSIHTYAFGKDIRPMDSLGFNKRNTDISNALSTVDEIFVNGTNAVVLLSDGNQTLGRDYEYLNLGSNLSINPVVVGDTTNYEDISIGLINTNTYAFLKNRFPVEATVLYNGQQSVSKDVTIALDGKVVHRERVELNQTQNSQTLHTLVEAQSVGMKTIGIEVETLANERSTTNNRKETAIEVIDERTNVVIISDMLHPDMGALKKAIESNEQRTVSIHPPTVSNNVLEEADLLILYQPNRKFNAIYDHISKSGIGAFTITGTKTDWNFLNRVQQSFQKENNNQSEDILAVRNATFQTFGLDDFNVNGFPPLEGYLGNVELKKSGEIILYQQIRGVDLGSPLFAVLSEGNQKEAVLFGENLWKWRAQTFRNDQSFQNFDAFIGKLMVYLNSTGQRNRLELDYNLVFDNASLAQIRASYFDESYQFDPSASINIQVEGKDNGFTRESPMLLKGNFFEVDLGDLEAGEYQFTVTVKEANLKQSGSFKILDFNPEDQFTSSNYGKLGRLAEKTDGHLYFPNSIDTLFEELTTSQHYVPTQKSKENIVSLIDFRILLGLMVLTLALEWFIRKYNGLI</sequence>
<reference evidence="2 3" key="1">
    <citation type="submission" date="2014-04" db="EMBL/GenBank/DDBJ databases">
        <title>Whole genome of Muricauda olearia.</title>
        <authorList>
            <person name="Zhang X.-H."/>
            <person name="Tang K."/>
        </authorList>
    </citation>
    <scope>NUCLEOTIDE SEQUENCE [LARGE SCALE GENOMIC DNA]</scope>
    <source>
        <strain evidence="2 3">Th120</strain>
    </source>
</reference>
<dbReference type="PANTHER" id="PTHR37947">
    <property type="entry name" value="BLL2462 PROTEIN"/>
    <property type="match status" value="1"/>
</dbReference>
<dbReference type="InterPro" id="IPR029062">
    <property type="entry name" value="Class_I_gatase-like"/>
</dbReference>
<dbReference type="PANTHER" id="PTHR37947:SF1">
    <property type="entry name" value="BLL2462 PROTEIN"/>
    <property type="match status" value="1"/>
</dbReference>
<evidence type="ECO:0000313" key="3">
    <source>
        <dbReference type="Proteomes" id="UP000290261"/>
    </source>
</evidence>
<protein>
    <recommendedName>
        <fullName evidence="4">VWA domain-containing protein</fullName>
    </recommendedName>
</protein>
<keyword evidence="1" id="KW-1133">Transmembrane helix</keyword>
<organism evidence="2 3">
    <name type="scientific">Flagellimonas olearia</name>
    <dbReference type="NCBI Taxonomy" id="552546"/>
    <lineage>
        <taxon>Bacteria</taxon>
        <taxon>Pseudomonadati</taxon>
        <taxon>Bacteroidota</taxon>
        <taxon>Flavobacteriia</taxon>
        <taxon>Flavobacteriales</taxon>
        <taxon>Flavobacteriaceae</taxon>
        <taxon>Flagellimonas</taxon>
    </lineage>
</organism>
<keyword evidence="1" id="KW-0472">Membrane</keyword>
<accession>A0A444VKE2</accession>